<proteinExistence type="predicted"/>
<dbReference type="Gene3D" id="3.40.50.300">
    <property type="entry name" value="P-loop containing nucleotide triphosphate hydrolases"/>
    <property type="match status" value="1"/>
</dbReference>
<dbReference type="Pfam" id="PF02212">
    <property type="entry name" value="GED"/>
    <property type="match status" value="1"/>
</dbReference>
<evidence type="ECO:0000259" key="4">
    <source>
        <dbReference type="PROSITE" id="PS51388"/>
    </source>
</evidence>
<dbReference type="GO" id="GO:0005525">
    <property type="term" value="F:GTP binding"/>
    <property type="evidence" value="ECO:0007669"/>
    <property type="project" value="InterPro"/>
</dbReference>
<feature type="compositionally biased region" description="Low complexity" evidence="3">
    <location>
        <begin position="41"/>
        <end position="53"/>
    </location>
</feature>
<dbReference type="InterPro" id="IPR001401">
    <property type="entry name" value="Dynamin_GTPase"/>
</dbReference>
<dbReference type="SUPFAM" id="SSF52540">
    <property type="entry name" value="P-loop containing nucleoside triphosphate hydrolases"/>
    <property type="match status" value="1"/>
</dbReference>
<dbReference type="GO" id="GO:0016020">
    <property type="term" value="C:membrane"/>
    <property type="evidence" value="ECO:0007669"/>
    <property type="project" value="TreeGrafter"/>
</dbReference>
<evidence type="ECO:0000313" key="6">
    <source>
        <dbReference type="EMBL" id="CAE4641429.1"/>
    </source>
</evidence>
<dbReference type="PANTHER" id="PTHR11566:SF21">
    <property type="entry name" value="DYNAMIN RELATED PROTEIN 1, ISOFORM A"/>
    <property type="match status" value="1"/>
</dbReference>
<dbReference type="InterPro" id="IPR003130">
    <property type="entry name" value="GED"/>
</dbReference>
<dbReference type="PRINTS" id="PR00195">
    <property type="entry name" value="DYNAMIN"/>
</dbReference>
<evidence type="ECO:0000259" key="5">
    <source>
        <dbReference type="PROSITE" id="PS51718"/>
    </source>
</evidence>
<name>A0A7S4VP41_9DINO</name>
<dbReference type="CDD" id="cd08771">
    <property type="entry name" value="DLP_1"/>
    <property type="match status" value="1"/>
</dbReference>
<feature type="domain" description="Dynamin-type G" evidence="5">
    <location>
        <begin position="161"/>
        <end position="476"/>
    </location>
</feature>
<dbReference type="AlphaFoldDB" id="A0A7S4VP41"/>
<dbReference type="Pfam" id="PF00350">
    <property type="entry name" value="Dynamin_N"/>
    <property type="match status" value="1"/>
</dbReference>
<dbReference type="GO" id="GO:0005737">
    <property type="term" value="C:cytoplasm"/>
    <property type="evidence" value="ECO:0007669"/>
    <property type="project" value="TreeGrafter"/>
</dbReference>
<dbReference type="PROSITE" id="PS51718">
    <property type="entry name" value="G_DYNAMIN_2"/>
    <property type="match status" value="1"/>
</dbReference>
<dbReference type="GO" id="GO:0003924">
    <property type="term" value="F:GTPase activity"/>
    <property type="evidence" value="ECO:0007669"/>
    <property type="project" value="InterPro"/>
</dbReference>
<dbReference type="PANTHER" id="PTHR11566">
    <property type="entry name" value="DYNAMIN"/>
    <property type="match status" value="1"/>
</dbReference>
<dbReference type="InterPro" id="IPR000375">
    <property type="entry name" value="Dynamin_stalk"/>
</dbReference>
<dbReference type="GO" id="GO:0008017">
    <property type="term" value="F:microtubule binding"/>
    <property type="evidence" value="ECO:0007669"/>
    <property type="project" value="TreeGrafter"/>
</dbReference>
<dbReference type="GO" id="GO:0005874">
    <property type="term" value="C:microtubule"/>
    <property type="evidence" value="ECO:0007669"/>
    <property type="project" value="TreeGrafter"/>
</dbReference>
<dbReference type="EMBL" id="HBNR01068210">
    <property type="protein sequence ID" value="CAE4641429.1"/>
    <property type="molecule type" value="Transcribed_RNA"/>
</dbReference>
<evidence type="ECO:0000256" key="2">
    <source>
        <dbReference type="ARBA" id="ARBA00023134"/>
    </source>
</evidence>
<evidence type="ECO:0000256" key="3">
    <source>
        <dbReference type="SAM" id="MobiDB-lite"/>
    </source>
</evidence>
<dbReference type="InterPro" id="IPR022812">
    <property type="entry name" value="Dynamin"/>
</dbReference>
<dbReference type="SMART" id="SM00053">
    <property type="entry name" value="DYNc"/>
    <property type="match status" value="1"/>
</dbReference>
<dbReference type="Pfam" id="PF01031">
    <property type="entry name" value="Dynamin_M"/>
    <property type="match status" value="1"/>
</dbReference>
<keyword evidence="1" id="KW-0547">Nucleotide-binding</keyword>
<gene>
    <name evidence="6" type="ORF">AMON00008_LOCUS48252</name>
</gene>
<evidence type="ECO:0000256" key="1">
    <source>
        <dbReference type="ARBA" id="ARBA00022741"/>
    </source>
</evidence>
<feature type="region of interest" description="Disordered" evidence="3">
    <location>
        <begin position="39"/>
        <end position="59"/>
    </location>
</feature>
<reference evidence="6" key="1">
    <citation type="submission" date="2021-01" db="EMBL/GenBank/DDBJ databases">
        <authorList>
            <person name="Corre E."/>
            <person name="Pelletier E."/>
            <person name="Niang G."/>
            <person name="Scheremetjew M."/>
            <person name="Finn R."/>
            <person name="Kale V."/>
            <person name="Holt S."/>
            <person name="Cochrane G."/>
            <person name="Meng A."/>
            <person name="Brown T."/>
            <person name="Cohen L."/>
        </authorList>
    </citation>
    <scope>NUCLEOTIDE SEQUENCE</scope>
    <source>
        <strain evidence="6">CCMP3105</strain>
    </source>
</reference>
<feature type="domain" description="GED" evidence="4">
    <location>
        <begin position="888"/>
        <end position="983"/>
    </location>
</feature>
<dbReference type="Gene3D" id="1.20.120.1240">
    <property type="entry name" value="Dynamin, middle domain"/>
    <property type="match status" value="1"/>
</dbReference>
<accession>A0A7S4VP41</accession>
<dbReference type="InterPro" id="IPR020850">
    <property type="entry name" value="GED_dom"/>
</dbReference>
<sequence length="985" mass="110621">MSSSSGRSAHVNLLMLPSLAPVGTPSAWRCARPFPLPPSTPSISTASATPSRGSRGGSGRGWRLEAGLGLVVAAGWCHRVRRRVLRRGLVAAAFGPEAVAGSCAGAAWPSPLRTARGHLAVAWRSRGAKVCRRDAAQPRWLATEEALAVLHALRNYGLDAEVDLPRICIVGKQSSGKSSVIEALTGVSLPRAAGTCTRCAYEISTRHAEEKFSCVVSVRCTGDFGDSKEKIPLATTRNPKQVPKLLRDAQRLLLNEELRERHWEGMKDGSATLQQVAREFPEEGRDGSLFSCDVVVVELRGRAFTDLELIDLPGLIQSVESDQERDLIALIEQLCNAYLEKTNTLIAMCCPFNDDMENQAIRMIARKFDPDGKRTVGVLTKADLMQKGSSTDEWLAIMRNDKFKLWHGYFAVRNPPQSELDRAITGTEARRREEGFFAEEELGRQLRSARPERCGTSALRDFLAVQLSDLIRRELPSVRAQLQAQLRKEEAALATLGEKVRNDQPRQKLLALVDQLHHELEAHVEATGEGPFPLWTAVRGCYQELNSELYRIRPQFWVGAETLDDGELTEDRTSAVELSDWDDWTALTKELDTDLTVLKDVAAGGRRIKAGARVVDSPWTEFKSFKRSFAFRNNFVYTRCDDSGELPVGMPSGWENPASWTKAPDDSPLLSGEGQLLRTFRMRPEALLDDEVEVTWPVVLEFEEPSIGGSTEDLPGIVTRIERLQGREVGLPGGPAAYRAAREIVRESQARWKTPANTCLDNVAQVLRSTVRRIIRECVQERIGSCARLEQRMEELSVELVDELLERTRERKSEVLERQEGAPDLFTQNTHYLEDGFRRAQRFIRDRLGCNLRLERLSSDEQSTLIQLVKKAGHNWEDLICPDDRDHAIWCMAAAHAYFKVAFKRFCDVLPRTIDDLMLRTFVQRFREKLLTGLQVLEAGPEQLEKWFVEDEAAARRRRELEGNIDRQKQGLRLIEQAMKLAMDA</sequence>
<keyword evidence="2" id="KW-0342">GTP-binding</keyword>
<organism evidence="6">
    <name type="scientific">Alexandrium monilatum</name>
    <dbReference type="NCBI Taxonomy" id="311494"/>
    <lineage>
        <taxon>Eukaryota</taxon>
        <taxon>Sar</taxon>
        <taxon>Alveolata</taxon>
        <taxon>Dinophyceae</taxon>
        <taxon>Gonyaulacales</taxon>
        <taxon>Pyrocystaceae</taxon>
        <taxon>Alexandrium</taxon>
    </lineage>
</organism>
<dbReference type="PROSITE" id="PS51388">
    <property type="entry name" value="GED"/>
    <property type="match status" value="1"/>
</dbReference>
<dbReference type="InterPro" id="IPR027417">
    <property type="entry name" value="P-loop_NTPase"/>
</dbReference>
<protein>
    <recommendedName>
        <fullName evidence="7">Dynamin-type G domain-containing protein</fullName>
    </recommendedName>
</protein>
<dbReference type="InterPro" id="IPR045063">
    <property type="entry name" value="Dynamin_N"/>
</dbReference>
<dbReference type="InterPro" id="IPR030381">
    <property type="entry name" value="G_DYNAMIN_dom"/>
</dbReference>
<evidence type="ECO:0008006" key="7">
    <source>
        <dbReference type="Google" id="ProtNLM"/>
    </source>
</evidence>